<evidence type="ECO:0000256" key="1">
    <source>
        <dbReference type="SAM" id="MobiDB-lite"/>
    </source>
</evidence>
<reference evidence="2 3" key="1">
    <citation type="journal article" date="2018" name="Biotechnol. Biofuels">
        <title>Integrative visual omics of the white-rot fungus Polyporus brumalis exposes the biotechnological potential of its oxidative enzymes for delignifying raw plant biomass.</title>
        <authorList>
            <person name="Miyauchi S."/>
            <person name="Rancon A."/>
            <person name="Drula E."/>
            <person name="Hage H."/>
            <person name="Chaduli D."/>
            <person name="Favel A."/>
            <person name="Grisel S."/>
            <person name="Henrissat B."/>
            <person name="Herpoel-Gimbert I."/>
            <person name="Ruiz-Duenas F.J."/>
            <person name="Chevret D."/>
            <person name="Hainaut M."/>
            <person name="Lin J."/>
            <person name="Wang M."/>
            <person name="Pangilinan J."/>
            <person name="Lipzen A."/>
            <person name="Lesage-Meessen L."/>
            <person name="Navarro D."/>
            <person name="Riley R."/>
            <person name="Grigoriev I.V."/>
            <person name="Zhou S."/>
            <person name="Raouche S."/>
            <person name="Rosso M.N."/>
        </authorList>
    </citation>
    <scope>NUCLEOTIDE SEQUENCE [LARGE SCALE GENOMIC DNA]</scope>
    <source>
        <strain evidence="2 3">BRFM 1820</strain>
    </source>
</reference>
<feature type="compositionally biased region" description="Basic and acidic residues" evidence="1">
    <location>
        <begin position="104"/>
        <end position="115"/>
    </location>
</feature>
<proteinExistence type="predicted"/>
<name>A0A371DHD6_9APHY</name>
<feature type="region of interest" description="Disordered" evidence="1">
    <location>
        <begin position="104"/>
        <end position="145"/>
    </location>
</feature>
<dbReference type="EMBL" id="KZ857392">
    <property type="protein sequence ID" value="RDX51957.1"/>
    <property type="molecule type" value="Genomic_DNA"/>
</dbReference>
<evidence type="ECO:0000313" key="3">
    <source>
        <dbReference type="Proteomes" id="UP000256964"/>
    </source>
</evidence>
<dbReference type="AlphaFoldDB" id="A0A371DHD6"/>
<protein>
    <submittedName>
        <fullName evidence="2">Uncharacterized protein</fullName>
    </submittedName>
</protein>
<evidence type="ECO:0000313" key="2">
    <source>
        <dbReference type="EMBL" id="RDX51957.1"/>
    </source>
</evidence>
<dbReference type="OrthoDB" id="3260913at2759"/>
<gene>
    <name evidence="2" type="ORF">OH76DRAFT_1400859</name>
</gene>
<accession>A0A371DHD6</accession>
<organism evidence="2 3">
    <name type="scientific">Lentinus brumalis</name>
    <dbReference type="NCBI Taxonomy" id="2498619"/>
    <lineage>
        <taxon>Eukaryota</taxon>
        <taxon>Fungi</taxon>
        <taxon>Dikarya</taxon>
        <taxon>Basidiomycota</taxon>
        <taxon>Agaricomycotina</taxon>
        <taxon>Agaricomycetes</taxon>
        <taxon>Polyporales</taxon>
        <taxon>Polyporaceae</taxon>
        <taxon>Lentinus</taxon>
    </lineage>
</organism>
<dbReference type="Proteomes" id="UP000256964">
    <property type="component" value="Unassembled WGS sequence"/>
</dbReference>
<sequence>MLARLSLAASRTFASTIEVGGQCLASEDEREVLSLNVEELCQLVRPLPQLAWGTMSHICTRTIIPVYNALSTTLYDDVEGLAQLFVDMETAALERDVYFEPSERDVLPTRLKPSDSESTENMASSPSPPHRARRRSSLRGNNPLVIENDDPSIPTIVITPCPSIPREVACLVPYQDAAFGNRLPVPTHPVLNDVFPPLLAKPFPLVERWRYEDGHWHAQLPPVQEQMSKGMFSRPLSTRRQRAIDMARTRTSRGRTVYSRSSHREG</sequence>
<keyword evidence="3" id="KW-1185">Reference proteome</keyword>